<evidence type="ECO:0000313" key="2">
    <source>
        <dbReference type="Proteomes" id="UP000694018"/>
    </source>
</evidence>
<protein>
    <submittedName>
        <fullName evidence="1">Uncharacterized protein</fullName>
    </submittedName>
</protein>
<dbReference type="RefSeq" id="WP_218266892.1">
    <property type="nucleotide sequence ID" value="NZ_CP077717.1"/>
</dbReference>
<organism evidence="1 2">
    <name type="scientific">Saccharolobus shibatae (strain ATCC 51178 / DSM 5389 / JCM 8931 / NBRC 15437 / B12)</name>
    <name type="common">Sulfolobus shibatae</name>
    <dbReference type="NCBI Taxonomy" id="523848"/>
    <lineage>
        <taxon>Archaea</taxon>
        <taxon>Thermoproteota</taxon>
        <taxon>Thermoprotei</taxon>
        <taxon>Sulfolobales</taxon>
        <taxon>Sulfolobaceae</taxon>
        <taxon>Saccharolobus</taxon>
    </lineage>
</organism>
<dbReference type="EMBL" id="CP077717">
    <property type="protein sequence ID" value="QXJ27658.1"/>
    <property type="molecule type" value="Genomic_DNA"/>
</dbReference>
<dbReference type="Proteomes" id="UP000694018">
    <property type="component" value="Chromosome"/>
</dbReference>
<gene>
    <name evidence="1" type="ORF">J5U23_00525</name>
</gene>
<dbReference type="GeneID" id="71775443"/>
<reference evidence="1" key="1">
    <citation type="journal article" date="2021" name="Environ. Microbiol.">
        <title>New insights into the diversity and evolution of the archaeal mobilome from three complete genomes of Saccharolobus shibatae.</title>
        <authorList>
            <person name="Medvedeva S."/>
            <person name="Brandt D."/>
            <person name="Cvirkaite-Krupovic V."/>
            <person name="Liu Y."/>
            <person name="Severinov K."/>
            <person name="Ishino S."/>
            <person name="Ishino Y."/>
            <person name="Prangishvili D."/>
            <person name="Kalinowski J."/>
            <person name="Krupovic M."/>
        </authorList>
    </citation>
    <scope>NUCLEOTIDE SEQUENCE</scope>
    <source>
        <strain evidence="1">B12</strain>
    </source>
</reference>
<name>A0A8F5GSA0_SACSH</name>
<evidence type="ECO:0000313" key="1">
    <source>
        <dbReference type="EMBL" id="QXJ27658.1"/>
    </source>
</evidence>
<sequence>MKIGNGSDEYNAFIIGLLSISPLDNPSAVVITSSIIKVVSGTKRVFIR</sequence>
<dbReference type="KEGG" id="sshi:J5U23_00525"/>
<dbReference type="AlphaFoldDB" id="A0A8F5GSA0"/>
<accession>A0A8F5GSA0</accession>
<proteinExistence type="predicted"/>